<accession>A0A0N4YJ56</accession>
<dbReference type="EMBL" id="UYSL01022498">
    <property type="protein sequence ID" value="VDL80597.1"/>
    <property type="molecule type" value="Genomic_DNA"/>
</dbReference>
<keyword evidence="3" id="KW-1185">Reference proteome</keyword>
<evidence type="ECO:0000313" key="2">
    <source>
        <dbReference type="EMBL" id="VDL80597.1"/>
    </source>
</evidence>
<proteinExistence type="predicted"/>
<organism evidence="4">
    <name type="scientific">Nippostrongylus brasiliensis</name>
    <name type="common">Rat hookworm</name>
    <dbReference type="NCBI Taxonomy" id="27835"/>
    <lineage>
        <taxon>Eukaryota</taxon>
        <taxon>Metazoa</taxon>
        <taxon>Ecdysozoa</taxon>
        <taxon>Nematoda</taxon>
        <taxon>Chromadorea</taxon>
        <taxon>Rhabditida</taxon>
        <taxon>Rhabditina</taxon>
        <taxon>Rhabditomorpha</taxon>
        <taxon>Strongyloidea</taxon>
        <taxon>Heligmosomidae</taxon>
        <taxon>Nippostrongylus</taxon>
    </lineage>
</organism>
<feature type="chain" id="PRO_5043125735" evidence="1">
    <location>
        <begin position="16"/>
        <end position="96"/>
    </location>
</feature>
<dbReference type="Proteomes" id="UP000271162">
    <property type="component" value="Unassembled WGS sequence"/>
</dbReference>
<reference evidence="4" key="1">
    <citation type="submission" date="2017-02" db="UniProtKB">
        <authorList>
            <consortium name="WormBaseParasite"/>
        </authorList>
    </citation>
    <scope>IDENTIFICATION</scope>
</reference>
<feature type="signal peptide" evidence="1">
    <location>
        <begin position="1"/>
        <end position="15"/>
    </location>
</feature>
<keyword evidence="1" id="KW-0732">Signal</keyword>
<gene>
    <name evidence="2" type="ORF">NBR_LOCUS16984</name>
</gene>
<dbReference type="AlphaFoldDB" id="A0A0N4YJ56"/>
<evidence type="ECO:0000313" key="3">
    <source>
        <dbReference type="Proteomes" id="UP000271162"/>
    </source>
</evidence>
<sequence>MRVLIGLALISSAYTSYVDEPIKPKHGTPPRRTYPEQPARYVANDFTRQETQELDTVAVAHPTVLLGHPIQTTEQTIRIIDMAALRVLQIPMDKAA</sequence>
<name>A0A0N4YJ56_NIPBR</name>
<protein>
    <submittedName>
        <fullName evidence="4">Secreted protein</fullName>
    </submittedName>
</protein>
<reference evidence="2 3" key="2">
    <citation type="submission" date="2018-11" db="EMBL/GenBank/DDBJ databases">
        <authorList>
            <consortium name="Pathogen Informatics"/>
        </authorList>
    </citation>
    <scope>NUCLEOTIDE SEQUENCE [LARGE SCALE GENOMIC DNA]</scope>
</reference>
<dbReference type="WBParaSite" id="NBR_0001698101-mRNA-1">
    <property type="protein sequence ID" value="NBR_0001698101-mRNA-1"/>
    <property type="gene ID" value="NBR_0001698101"/>
</dbReference>
<evidence type="ECO:0000256" key="1">
    <source>
        <dbReference type="SAM" id="SignalP"/>
    </source>
</evidence>
<evidence type="ECO:0000313" key="4">
    <source>
        <dbReference type="WBParaSite" id="NBR_0001698101-mRNA-1"/>
    </source>
</evidence>